<accession>C1E2X5</accession>
<evidence type="ECO:0000256" key="5">
    <source>
        <dbReference type="SAM" id="MobiDB-lite"/>
    </source>
</evidence>
<dbReference type="Proteomes" id="UP000002009">
    <property type="component" value="Chromosome 3"/>
</dbReference>
<dbReference type="Pfam" id="PF00505">
    <property type="entry name" value="HMG_box"/>
    <property type="match status" value="2"/>
</dbReference>
<dbReference type="AlphaFoldDB" id="C1E2X5"/>
<dbReference type="InterPro" id="IPR051518">
    <property type="entry name" value="Sucrose_Phosphatase"/>
</dbReference>
<evidence type="ECO:0000256" key="3">
    <source>
        <dbReference type="ARBA" id="ARBA00023242"/>
    </source>
</evidence>
<feature type="region of interest" description="Disordered" evidence="5">
    <location>
        <begin position="548"/>
        <end position="571"/>
    </location>
</feature>
<dbReference type="SMART" id="SM00398">
    <property type="entry name" value="HMG"/>
    <property type="match status" value="2"/>
</dbReference>
<sequence length="646" mass="68375">MNAFNELPSRVARASLLPLPRLWEKNRFAKRPAAAKVQKGGIFFIHSELASWSALPRARGYRTVDSTHPHATVHVAYARISRFDRAILGRRHSPPRVIEMSAVSRLMPTVARAPCRAAPAARVARVAGASPRAAVAVRPRARASIVAAAVSEPIMVVSDLDGTMVGDDAATAEFSAAWNDPSVVPEGSSLVYSTGRSLESFAQLIADKSAVMAAPCHLICAVGTKIYKRKPGVEKTAAAAADVSSWEEDPAWTRRLDEGWDFAAVERACAAAVDAVGHDNAHFRPREEFNEHKITVGCRDEFVQRVADIVEGATNADGLRVKIIASGVGGWQYVDVVSDCAGKLESLEYVRQSVGVSHSRCVACGDSGNDTLMLGGENRAVVVGNAQPALMDWASAQDNCVGSKDAAVACERRMYIAGDSEARGILEGLRAFGFLGPFTEPAAAAPAPAAPAAAPAPAAPAAPAPAAPAAPAAAAEASAEAADEPVKKPLSAYMMYCAEARPALKGMPVTQQAKQLGAQWKSLDPAVKSAFEEAAKAAKHAWELANPEAAKKKPAAKKARAPKAKKDPNAPKKPLSAYIIFTKERRSAVVAENPGLSLTEVTKELGARWKAIGAEEKSVFEAKAKKDKERYAVEMEAYEATQRAAA</sequence>
<feature type="DNA-binding region" description="HMG box" evidence="4">
    <location>
        <begin position="571"/>
        <end position="639"/>
    </location>
</feature>
<dbReference type="SFLD" id="SFLDG01140">
    <property type="entry name" value="C2.B:_Phosphomannomutase_and_P"/>
    <property type="match status" value="1"/>
</dbReference>
<dbReference type="InterPro" id="IPR036412">
    <property type="entry name" value="HAD-like_sf"/>
</dbReference>
<evidence type="ECO:0000256" key="2">
    <source>
        <dbReference type="ARBA" id="ARBA00023125"/>
    </source>
</evidence>
<dbReference type="STRING" id="296587.C1E2X5"/>
<dbReference type="SFLD" id="SFLDS00003">
    <property type="entry name" value="Haloacid_Dehalogenase"/>
    <property type="match status" value="1"/>
</dbReference>
<feature type="domain" description="HMG box" evidence="6">
    <location>
        <begin position="486"/>
        <end position="550"/>
    </location>
</feature>
<dbReference type="RefSeq" id="XP_002500733.1">
    <property type="nucleotide sequence ID" value="XM_002500687.1"/>
</dbReference>
<dbReference type="eggNOG" id="KOG0381">
    <property type="taxonomic scope" value="Eukaryota"/>
</dbReference>
<feature type="DNA-binding region" description="HMG box" evidence="4">
    <location>
        <begin position="486"/>
        <end position="550"/>
    </location>
</feature>
<keyword evidence="3 4" id="KW-0539">Nucleus</keyword>
<dbReference type="EMBL" id="CP001324">
    <property type="protein sequence ID" value="ACO61991.1"/>
    <property type="molecule type" value="Genomic_DNA"/>
</dbReference>
<dbReference type="InterPro" id="IPR006380">
    <property type="entry name" value="SPP-like_dom"/>
</dbReference>
<dbReference type="Gene3D" id="3.40.50.1000">
    <property type="entry name" value="HAD superfamily/HAD-like"/>
    <property type="match status" value="1"/>
</dbReference>
<dbReference type="InterPro" id="IPR036910">
    <property type="entry name" value="HMG_box_dom_sf"/>
</dbReference>
<dbReference type="CDD" id="cd00084">
    <property type="entry name" value="HMG-box_SF"/>
    <property type="match status" value="1"/>
</dbReference>
<evidence type="ECO:0000313" key="8">
    <source>
        <dbReference type="Proteomes" id="UP000002009"/>
    </source>
</evidence>
<dbReference type="PROSITE" id="PS50118">
    <property type="entry name" value="HMG_BOX_2"/>
    <property type="match status" value="2"/>
</dbReference>
<dbReference type="PANTHER" id="PTHR46521:SF4">
    <property type="entry name" value="SUCROSE-PHOSPHATASE 2-RELATED"/>
    <property type="match status" value="1"/>
</dbReference>
<dbReference type="InterPro" id="IPR009071">
    <property type="entry name" value="HMG_box_dom"/>
</dbReference>
<organism evidence="7 8">
    <name type="scientific">Micromonas commoda (strain RCC299 / NOUM17 / CCMP2709)</name>
    <name type="common">Picoplanktonic green alga</name>
    <dbReference type="NCBI Taxonomy" id="296587"/>
    <lineage>
        <taxon>Eukaryota</taxon>
        <taxon>Viridiplantae</taxon>
        <taxon>Chlorophyta</taxon>
        <taxon>Mamiellophyceae</taxon>
        <taxon>Mamiellales</taxon>
        <taxon>Mamiellaceae</taxon>
        <taxon>Micromonas</taxon>
    </lineage>
</organism>
<keyword evidence="1" id="KW-0378">Hydrolase</keyword>
<name>C1E2X5_MICCC</name>
<dbReference type="SUPFAM" id="SSF56784">
    <property type="entry name" value="HAD-like"/>
    <property type="match status" value="1"/>
</dbReference>
<dbReference type="SFLD" id="SFLDG01141">
    <property type="entry name" value="C2.B.1:_Sucrose_Phosphatase_Li"/>
    <property type="match status" value="1"/>
</dbReference>
<dbReference type="FunFam" id="1.10.30.10:FF:000016">
    <property type="entry name" value="FACT complex subunit SSRP1"/>
    <property type="match status" value="1"/>
</dbReference>
<evidence type="ECO:0000259" key="6">
    <source>
        <dbReference type="PROSITE" id="PS50118"/>
    </source>
</evidence>
<dbReference type="InParanoid" id="C1E2X5"/>
<gene>
    <name evidence="7" type="ORF">MICPUN_57400</name>
</gene>
<protein>
    <recommendedName>
        <fullName evidence="6">HMG box domain-containing protein</fullName>
    </recommendedName>
</protein>
<dbReference type="Gene3D" id="1.10.30.10">
    <property type="entry name" value="High mobility group box domain"/>
    <property type="match status" value="2"/>
</dbReference>
<feature type="compositionally biased region" description="Basic residues" evidence="5">
    <location>
        <begin position="552"/>
        <end position="563"/>
    </location>
</feature>
<keyword evidence="8" id="KW-1185">Reference proteome</keyword>
<dbReference type="KEGG" id="mis:MICPUN_57400"/>
<dbReference type="OrthoDB" id="531008at2759"/>
<dbReference type="GO" id="GO:0003677">
    <property type="term" value="F:DNA binding"/>
    <property type="evidence" value="ECO:0007669"/>
    <property type="project" value="UniProtKB-UniRule"/>
</dbReference>
<evidence type="ECO:0000256" key="4">
    <source>
        <dbReference type="PROSITE-ProRule" id="PRU00267"/>
    </source>
</evidence>
<dbReference type="PRINTS" id="PR00886">
    <property type="entry name" value="HIGHMOBLTY12"/>
</dbReference>
<dbReference type="Gene3D" id="3.90.1070.10">
    <property type="match status" value="1"/>
</dbReference>
<dbReference type="GeneID" id="8241924"/>
<evidence type="ECO:0000256" key="1">
    <source>
        <dbReference type="ARBA" id="ARBA00022801"/>
    </source>
</evidence>
<dbReference type="InterPro" id="IPR023214">
    <property type="entry name" value="HAD_sf"/>
</dbReference>
<keyword evidence="2 4" id="KW-0238">DNA-binding</keyword>
<reference evidence="7 8" key="1">
    <citation type="journal article" date="2009" name="Science">
        <title>Green evolution and dynamic adaptations revealed by genomes of the marine picoeukaryotes Micromonas.</title>
        <authorList>
            <person name="Worden A.Z."/>
            <person name="Lee J.H."/>
            <person name="Mock T."/>
            <person name="Rouze P."/>
            <person name="Simmons M.P."/>
            <person name="Aerts A.L."/>
            <person name="Allen A.E."/>
            <person name="Cuvelier M.L."/>
            <person name="Derelle E."/>
            <person name="Everett M.V."/>
            <person name="Foulon E."/>
            <person name="Grimwood J."/>
            <person name="Gundlach H."/>
            <person name="Henrissat B."/>
            <person name="Napoli C."/>
            <person name="McDonald S.M."/>
            <person name="Parker M.S."/>
            <person name="Rombauts S."/>
            <person name="Salamov A."/>
            <person name="Von Dassow P."/>
            <person name="Badger J.H."/>
            <person name="Coutinho P.M."/>
            <person name="Demir E."/>
            <person name="Dubchak I."/>
            <person name="Gentemann C."/>
            <person name="Eikrem W."/>
            <person name="Gready J.E."/>
            <person name="John U."/>
            <person name="Lanier W."/>
            <person name="Lindquist E.A."/>
            <person name="Lucas S."/>
            <person name="Mayer K.F."/>
            <person name="Moreau H."/>
            <person name="Not F."/>
            <person name="Otillar R."/>
            <person name="Panaud O."/>
            <person name="Pangilinan J."/>
            <person name="Paulsen I."/>
            <person name="Piegu B."/>
            <person name="Poliakov A."/>
            <person name="Robbens S."/>
            <person name="Schmutz J."/>
            <person name="Toulza E."/>
            <person name="Wyss T."/>
            <person name="Zelensky A."/>
            <person name="Zhou K."/>
            <person name="Armbrust E.V."/>
            <person name="Bhattacharya D."/>
            <person name="Goodenough U.W."/>
            <person name="Van de Peer Y."/>
            <person name="Grigoriev I.V."/>
        </authorList>
    </citation>
    <scope>NUCLEOTIDE SEQUENCE [LARGE SCALE GENOMIC DNA]</scope>
    <source>
        <strain evidence="8">RCC299 / NOUM17</strain>
    </source>
</reference>
<dbReference type="GO" id="GO:0016787">
    <property type="term" value="F:hydrolase activity"/>
    <property type="evidence" value="ECO:0007669"/>
    <property type="project" value="UniProtKB-KW"/>
</dbReference>
<dbReference type="PANTHER" id="PTHR46521">
    <property type="entry name" value="SUCROSE-PHOSPHATASE 2-RELATED"/>
    <property type="match status" value="1"/>
</dbReference>
<proteinExistence type="predicted"/>
<feature type="domain" description="HMG box" evidence="6">
    <location>
        <begin position="571"/>
        <end position="639"/>
    </location>
</feature>
<dbReference type="Pfam" id="PF05116">
    <property type="entry name" value="S6PP"/>
    <property type="match status" value="1"/>
</dbReference>
<dbReference type="SUPFAM" id="SSF47095">
    <property type="entry name" value="HMG-box"/>
    <property type="match status" value="2"/>
</dbReference>
<dbReference type="GO" id="GO:0005634">
    <property type="term" value="C:nucleus"/>
    <property type="evidence" value="ECO:0007669"/>
    <property type="project" value="UniProtKB-UniRule"/>
</dbReference>
<evidence type="ECO:0000313" key="7">
    <source>
        <dbReference type="EMBL" id="ACO61991.1"/>
    </source>
</evidence>